<dbReference type="EMBL" id="POWG01000003">
    <property type="protein sequence ID" value="PNQ99983.1"/>
    <property type="molecule type" value="Genomic_DNA"/>
</dbReference>
<gene>
    <name evidence="4" type="ORF">ABAZ39_03110</name>
    <name evidence="5" type="ORF">C1S70_03780</name>
</gene>
<dbReference type="InterPro" id="IPR001638">
    <property type="entry name" value="Solute-binding_3/MltF_N"/>
</dbReference>
<dbReference type="PANTHER" id="PTHR35936">
    <property type="entry name" value="MEMBRANE-BOUND LYTIC MUREIN TRANSGLYCOSYLASE F"/>
    <property type="match status" value="1"/>
</dbReference>
<dbReference type="AlphaFoldDB" id="A0A060DJ76"/>
<dbReference type="Proteomes" id="UP000027186">
    <property type="component" value="Chromosome"/>
</dbReference>
<dbReference type="Gene3D" id="3.40.190.10">
    <property type="entry name" value="Periplasmic binding protein-like II"/>
    <property type="match status" value="2"/>
</dbReference>
<dbReference type="SMART" id="SM00062">
    <property type="entry name" value="PBPb"/>
    <property type="match status" value="1"/>
</dbReference>
<evidence type="ECO:0000256" key="1">
    <source>
        <dbReference type="ARBA" id="ARBA00022729"/>
    </source>
</evidence>
<keyword evidence="1 2" id="KW-0732">Signal</keyword>
<organism evidence="4 6">
    <name type="scientific">Azospirillum argentinense</name>
    <dbReference type="NCBI Taxonomy" id="2970906"/>
    <lineage>
        <taxon>Bacteria</taxon>
        <taxon>Pseudomonadati</taxon>
        <taxon>Pseudomonadota</taxon>
        <taxon>Alphaproteobacteria</taxon>
        <taxon>Rhodospirillales</taxon>
        <taxon>Azospirillaceae</taxon>
        <taxon>Azospirillum</taxon>
    </lineage>
</organism>
<name>A0A060DJ76_9PROT</name>
<sequence>MAGRRCLLAMLLLLAAVGPVRAAPLDSALLGSAPLDSAPLDSALDLVTGNDFAPFTGEDLPEGGLLTEIVRRAFGEVGLRYEVRFMPWRRGYDGVLAGKFLGTFPYVRTPDREMEMLFSDPLLEVRQLVYLSAHSGMVFHTPQDFRGRTVCAPVGYALPTELAELAAAGVLARESPADLPACVRMVASGRVDAFVIDEFTGRSAVAKAMVGDEIRVAPLPYARAGQHLILSRSLPEAAAILAAFNAGLRKLKDGGAFEEILRRHLSAAP</sequence>
<feature type="signal peptide" evidence="2">
    <location>
        <begin position="1"/>
        <end position="22"/>
    </location>
</feature>
<evidence type="ECO:0000313" key="4">
    <source>
        <dbReference type="EMBL" id="AIB11023.1"/>
    </source>
</evidence>
<dbReference type="OrthoDB" id="8479038at2"/>
<reference evidence="5 7" key="2">
    <citation type="submission" date="2018-01" db="EMBL/GenBank/DDBJ databases">
        <title>Whole genome sequence of Azospirillum brasilense REC3 isolated from strawberry roots.</title>
        <authorList>
            <person name="Fontana C.A."/>
            <person name="Salazar S.M."/>
            <person name="Bassi D."/>
            <person name="Puglisi E."/>
            <person name="Lovaisa N.C."/>
            <person name="Toffoli L.M."/>
            <person name="Pedraza R."/>
            <person name="Cocconcelli P.S."/>
        </authorList>
    </citation>
    <scope>NUCLEOTIDE SEQUENCE [LARGE SCALE GENOMIC DNA]</scope>
    <source>
        <strain evidence="5 7">REC3</strain>
    </source>
</reference>
<feature type="chain" id="PRO_5037792775" evidence="2">
    <location>
        <begin position="23"/>
        <end position="269"/>
    </location>
</feature>
<evidence type="ECO:0000256" key="2">
    <source>
        <dbReference type="SAM" id="SignalP"/>
    </source>
</evidence>
<evidence type="ECO:0000313" key="5">
    <source>
        <dbReference type="EMBL" id="PNQ99983.1"/>
    </source>
</evidence>
<feature type="domain" description="Solute-binding protein family 3/N-terminal" evidence="3">
    <location>
        <begin position="43"/>
        <end position="268"/>
    </location>
</feature>
<dbReference type="PANTHER" id="PTHR35936:SF35">
    <property type="entry name" value="L-CYSTINE-BINDING PROTEIN TCYJ"/>
    <property type="match status" value="1"/>
</dbReference>
<accession>A0A2K1G5B9</accession>
<dbReference type="Pfam" id="PF00497">
    <property type="entry name" value="SBP_bac_3"/>
    <property type="match status" value="1"/>
</dbReference>
<accession>A0A060DJ76</accession>
<evidence type="ECO:0000313" key="7">
    <source>
        <dbReference type="Proteomes" id="UP000236268"/>
    </source>
</evidence>
<reference evidence="4 6" key="1">
    <citation type="journal article" date="2014" name="Genome Announc.">
        <title>Complete Genome Sequence of the Model Rhizosphere Strain Azospirillum brasilense Az39, Successfully Applied in Agriculture.</title>
        <authorList>
            <person name="Rivera D."/>
            <person name="Revale S."/>
            <person name="Molina R."/>
            <person name="Gualpa J."/>
            <person name="Puente M."/>
            <person name="Maroniche G."/>
            <person name="Paris G."/>
            <person name="Baker D."/>
            <person name="Clavijo B."/>
            <person name="McLay K."/>
            <person name="Spaepen S."/>
            <person name="Perticari A."/>
            <person name="Vazquez M."/>
            <person name="Wisniewski-Dye F."/>
            <person name="Watkins C."/>
            <person name="Martinez-Abarca F."/>
            <person name="Vanderleyden J."/>
            <person name="Cassan F."/>
        </authorList>
    </citation>
    <scope>NUCLEOTIDE SEQUENCE [LARGE SCALE GENOMIC DNA]</scope>
    <source>
        <strain evidence="4 6">Az39</strain>
    </source>
</reference>
<dbReference type="KEGG" id="abq:ABAZ39_03110"/>
<evidence type="ECO:0000313" key="6">
    <source>
        <dbReference type="Proteomes" id="UP000027186"/>
    </source>
</evidence>
<dbReference type="EMBL" id="CP007793">
    <property type="protein sequence ID" value="AIB11023.1"/>
    <property type="molecule type" value="Genomic_DNA"/>
</dbReference>
<proteinExistence type="predicted"/>
<dbReference type="SUPFAM" id="SSF53850">
    <property type="entry name" value="Periplasmic binding protein-like II"/>
    <property type="match status" value="1"/>
</dbReference>
<dbReference type="Proteomes" id="UP000236268">
    <property type="component" value="Unassembled WGS sequence"/>
</dbReference>
<evidence type="ECO:0000259" key="3">
    <source>
        <dbReference type="SMART" id="SM00062"/>
    </source>
</evidence>
<protein>
    <submittedName>
        <fullName evidence="4">Amino acid ABC transporter substrate-binding protein</fullName>
    </submittedName>
</protein>